<dbReference type="SMART" id="SM00248">
    <property type="entry name" value="ANK"/>
    <property type="match status" value="4"/>
</dbReference>
<dbReference type="GO" id="GO:0000976">
    <property type="term" value="F:transcription cis-regulatory region binding"/>
    <property type="evidence" value="ECO:0007669"/>
    <property type="project" value="TreeGrafter"/>
</dbReference>
<sequence>QVTAALDYQHAFDCVVPSDEPRRSKMLNLVEDSTPLTAAVEGGHTAVVRMLLESDEDVDEKDGLGGAPIHWAVFNGHVEIGLIQAGADIDARMESNGWTALFIAAIHERVDDMELLLGCGADVDARASTGVTVLFHAATVANVRMVKLLIDHKAQIKAIGPRQATPLD</sequence>
<protein>
    <submittedName>
        <fullName evidence="4">Ankyrin</fullName>
    </submittedName>
</protein>
<feature type="non-terminal residue" evidence="4">
    <location>
        <position position="168"/>
    </location>
</feature>
<dbReference type="STRING" id="1450535.A0A317WWM3"/>
<keyword evidence="5" id="KW-1185">Reference proteome</keyword>
<dbReference type="PANTHER" id="PTHR24193">
    <property type="entry name" value="ANKYRIN REPEAT PROTEIN"/>
    <property type="match status" value="1"/>
</dbReference>
<dbReference type="PRINTS" id="PR01415">
    <property type="entry name" value="ANKYRIN"/>
</dbReference>
<dbReference type="PROSITE" id="PS50297">
    <property type="entry name" value="ANK_REP_REGION"/>
    <property type="match status" value="2"/>
</dbReference>
<dbReference type="PROSITE" id="PS50088">
    <property type="entry name" value="ANK_REPEAT"/>
    <property type="match status" value="2"/>
</dbReference>
<reference evidence="4 5" key="1">
    <citation type="submission" date="2016-12" db="EMBL/GenBank/DDBJ databases">
        <title>The genomes of Aspergillus section Nigri reveals drivers in fungal speciation.</title>
        <authorList>
            <consortium name="DOE Joint Genome Institute"/>
            <person name="Vesth T.C."/>
            <person name="Nybo J."/>
            <person name="Theobald S."/>
            <person name="Brandl J."/>
            <person name="Frisvad J.C."/>
            <person name="Nielsen K.F."/>
            <person name="Lyhne E.K."/>
            <person name="Kogle M.E."/>
            <person name="Kuo A."/>
            <person name="Riley R."/>
            <person name="Clum A."/>
            <person name="Nolan M."/>
            <person name="Lipzen A."/>
            <person name="Salamov A."/>
            <person name="Henrissat B."/>
            <person name="Wiebenga A."/>
            <person name="De Vries R.P."/>
            <person name="Grigoriev I.V."/>
            <person name="Mortensen U.H."/>
            <person name="Andersen M.R."/>
            <person name="Baker S.E."/>
        </authorList>
    </citation>
    <scope>NUCLEOTIDE SEQUENCE [LARGE SCALE GENOMIC DNA]</scope>
    <source>
        <strain evidence="4 5">CBS 115572</strain>
    </source>
</reference>
<dbReference type="SUPFAM" id="SSF48403">
    <property type="entry name" value="Ankyrin repeat"/>
    <property type="match status" value="1"/>
</dbReference>
<comment type="caution">
    <text evidence="4">The sequence shown here is derived from an EMBL/GenBank/DDBJ whole genome shotgun (WGS) entry which is preliminary data.</text>
</comment>
<keyword evidence="1" id="KW-0677">Repeat</keyword>
<feature type="non-terminal residue" evidence="4">
    <location>
        <position position="1"/>
    </location>
</feature>
<dbReference type="RefSeq" id="XP_025468623.1">
    <property type="nucleotide sequence ID" value="XM_025607491.1"/>
</dbReference>
<dbReference type="AlphaFoldDB" id="A0A317WWM3"/>
<organism evidence="4 5">
    <name type="scientific">Aspergillus sclerotioniger CBS 115572</name>
    <dbReference type="NCBI Taxonomy" id="1450535"/>
    <lineage>
        <taxon>Eukaryota</taxon>
        <taxon>Fungi</taxon>
        <taxon>Dikarya</taxon>
        <taxon>Ascomycota</taxon>
        <taxon>Pezizomycotina</taxon>
        <taxon>Eurotiomycetes</taxon>
        <taxon>Eurotiomycetidae</taxon>
        <taxon>Eurotiales</taxon>
        <taxon>Aspergillaceae</taxon>
        <taxon>Aspergillus</taxon>
        <taxon>Aspergillus subgen. Circumdati</taxon>
    </lineage>
</organism>
<dbReference type="Gene3D" id="1.25.40.20">
    <property type="entry name" value="Ankyrin repeat-containing domain"/>
    <property type="match status" value="1"/>
</dbReference>
<proteinExistence type="predicted"/>
<dbReference type="InterPro" id="IPR050663">
    <property type="entry name" value="Ankyrin-SOCS_Box"/>
</dbReference>
<evidence type="ECO:0000256" key="3">
    <source>
        <dbReference type="PROSITE-ProRule" id="PRU00023"/>
    </source>
</evidence>
<dbReference type="InterPro" id="IPR036770">
    <property type="entry name" value="Ankyrin_rpt-contain_sf"/>
</dbReference>
<accession>A0A317WWM3</accession>
<evidence type="ECO:0000256" key="2">
    <source>
        <dbReference type="ARBA" id="ARBA00023043"/>
    </source>
</evidence>
<evidence type="ECO:0000256" key="1">
    <source>
        <dbReference type="ARBA" id="ARBA00022737"/>
    </source>
</evidence>
<evidence type="ECO:0000313" key="5">
    <source>
        <dbReference type="Proteomes" id="UP000246702"/>
    </source>
</evidence>
<dbReference type="GeneID" id="37109634"/>
<dbReference type="InterPro" id="IPR002110">
    <property type="entry name" value="Ankyrin_rpt"/>
</dbReference>
<dbReference type="Pfam" id="PF13637">
    <property type="entry name" value="Ank_4"/>
    <property type="match status" value="2"/>
</dbReference>
<dbReference type="OrthoDB" id="366390at2759"/>
<feature type="repeat" description="ANK" evidence="3">
    <location>
        <begin position="96"/>
        <end position="128"/>
    </location>
</feature>
<name>A0A317WWM3_9EURO</name>
<dbReference type="PANTHER" id="PTHR24193:SF121">
    <property type="entry name" value="ADA2A-CONTAINING COMPLEX COMPONENT 3, ISOFORM D"/>
    <property type="match status" value="1"/>
</dbReference>
<evidence type="ECO:0000313" key="4">
    <source>
        <dbReference type="EMBL" id="PWY89712.1"/>
    </source>
</evidence>
<dbReference type="Proteomes" id="UP000246702">
    <property type="component" value="Unassembled WGS sequence"/>
</dbReference>
<dbReference type="GO" id="GO:0005634">
    <property type="term" value="C:nucleus"/>
    <property type="evidence" value="ECO:0007669"/>
    <property type="project" value="TreeGrafter"/>
</dbReference>
<dbReference type="EMBL" id="MSFK01000011">
    <property type="protein sequence ID" value="PWY89712.1"/>
    <property type="molecule type" value="Genomic_DNA"/>
</dbReference>
<feature type="repeat" description="ANK" evidence="3">
    <location>
        <begin position="31"/>
        <end position="63"/>
    </location>
</feature>
<gene>
    <name evidence="4" type="ORF">BO94DRAFT_435181</name>
</gene>
<dbReference type="GO" id="GO:0045944">
    <property type="term" value="P:positive regulation of transcription by RNA polymerase II"/>
    <property type="evidence" value="ECO:0007669"/>
    <property type="project" value="TreeGrafter"/>
</dbReference>
<keyword evidence="2 3" id="KW-0040">ANK repeat</keyword>